<evidence type="ECO:0000256" key="1">
    <source>
        <dbReference type="ARBA" id="ARBA00009374"/>
    </source>
</evidence>
<keyword evidence="2" id="KW-0479">Metal-binding</keyword>
<evidence type="ECO:0000256" key="4">
    <source>
        <dbReference type="PROSITE-ProRule" id="PRU01131"/>
    </source>
</evidence>
<dbReference type="PANTHER" id="PTHR47208">
    <property type="entry name" value="OS02G0174800 PROTEIN"/>
    <property type="match status" value="1"/>
</dbReference>
<comment type="similarity">
    <text evidence="1">Belongs to the FLZ family.</text>
</comment>
<dbReference type="InterPro" id="IPR007650">
    <property type="entry name" value="Zf-FLZ_dom"/>
</dbReference>
<evidence type="ECO:0000313" key="6">
    <source>
        <dbReference type="EMBL" id="KAK9989855.1"/>
    </source>
</evidence>
<dbReference type="InterPro" id="IPR044604">
    <property type="entry name" value="FLZ12/13/14"/>
</dbReference>
<dbReference type="EMBL" id="JAZDWU010000010">
    <property type="protein sequence ID" value="KAK9989855.1"/>
    <property type="molecule type" value="Genomic_DNA"/>
</dbReference>
<evidence type="ECO:0000256" key="2">
    <source>
        <dbReference type="ARBA" id="ARBA00022723"/>
    </source>
</evidence>
<dbReference type="GO" id="GO:0008270">
    <property type="term" value="F:zinc ion binding"/>
    <property type="evidence" value="ECO:0007669"/>
    <property type="project" value="UniProtKB-KW"/>
</dbReference>
<evidence type="ECO:0000313" key="7">
    <source>
        <dbReference type="Proteomes" id="UP001459277"/>
    </source>
</evidence>
<evidence type="ECO:0000259" key="5">
    <source>
        <dbReference type="PROSITE" id="PS51795"/>
    </source>
</evidence>
<dbReference type="Proteomes" id="UP001459277">
    <property type="component" value="Unassembled WGS sequence"/>
</dbReference>
<dbReference type="Pfam" id="PF04570">
    <property type="entry name" value="zf-FLZ"/>
    <property type="match status" value="1"/>
</dbReference>
<gene>
    <name evidence="6" type="ORF">SO802_030094</name>
</gene>
<proteinExistence type="inferred from homology"/>
<evidence type="ECO:0000256" key="3">
    <source>
        <dbReference type="ARBA" id="ARBA00022771"/>
    </source>
</evidence>
<name>A0AAW2BUZ7_9ROSI</name>
<organism evidence="6 7">
    <name type="scientific">Lithocarpus litseifolius</name>
    <dbReference type="NCBI Taxonomy" id="425828"/>
    <lineage>
        <taxon>Eukaryota</taxon>
        <taxon>Viridiplantae</taxon>
        <taxon>Streptophyta</taxon>
        <taxon>Embryophyta</taxon>
        <taxon>Tracheophyta</taxon>
        <taxon>Spermatophyta</taxon>
        <taxon>Magnoliopsida</taxon>
        <taxon>eudicotyledons</taxon>
        <taxon>Gunneridae</taxon>
        <taxon>Pentapetalae</taxon>
        <taxon>rosids</taxon>
        <taxon>fabids</taxon>
        <taxon>Fagales</taxon>
        <taxon>Fagaceae</taxon>
        <taxon>Lithocarpus</taxon>
    </lineage>
</organism>
<reference evidence="6 7" key="1">
    <citation type="submission" date="2024-01" db="EMBL/GenBank/DDBJ databases">
        <title>A telomere-to-telomere, gap-free genome of sweet tea (Lithocarpus litseifolius).</title>
        <authorList>
            <person name="Zhou J."/>
        </authorList>
    </citation>
    <scope>NUCLEOTIDE SEQUENCE [LARGE SCALE GENOMIC DNA]</scope>
    <source>
        <strain evidence="6">Zhou-2022a</strain>
        <tissue evidence="6">Leaf</tissue>
    </source>
</reference>
<comment type="caution">
    <text evidence="6">The sequence shown here is derived from an EMBL/GenBank/DDBJ whole genome shotgun (WGS) entry which is preliminary data.</text>
</comment>
<dbReference type="PROSITE" id="PS51795">
    <property type="entry name" value="ZF_FLZ"/>
    <property type="match status" value="1"/>
</dbReference>
<accession>A0AAW2BUZ7</accession>
<keyword evidence="3" id="KW-0863">Zinc-finger</keyword>
<sequence>MLSKRPRPMIGKLSELLVAGNRAGFSDMVTSPRGPLELKLQSPRGLKNCDLGGVGLGIVAALEKSREGCGREIFAKYAVATSNLNRSSPIPVDSCKSTSTCDRYSNKGCEELQGDSCEEDYTYVTCHGQGKSITRVFYVEDDCRTSGHQRNGLQRCNKLSTVTVKESRPRYEEDVSAYPTTYFLSSCHLCRKKLHGKDIYMYRGEKAFCSTECRSRQIMMDERKEQQCRSEAQRSADVSSSSYTSGQIFSTGIVAI</sequence>
<dbReference type="PANTHER" id="PTHR47208:SF5">
    <property type="entry name" value="FCS-LIKE ZINC FINGER 12-RELATED"/>
    <property type="match status" value="1"/>
</dbReference>
<feature type="zinc finger region" description="FLZ-type" evidence="4">
    <location>
        <begin position="182"/>
        <end position="225"/>
    </location>
</feature>
<dbReference type="AlphaFoldDB" id="A0AAW2BUZ7"/>
<keyword evidence="7" id="KW-1185">Reference proteome</keyword>
<keyword evidence="3" id="KW-0862">Zinc</keyword>
<feature type="domain" description="FLZ-type" evidence="5">
    <location>
        <begin position="182"/>
        <end position="225"/>
    </location>
</feature>
<protein>
    <recommendedName>
        <fullName evidence="5">FLZ-type domain-containing protein</fullName>
    </recommendedName>
</protein>